<dbReference type="EC" id="5.3.4.1" evidence="4"/>
<evidence type="ECO:0000256" key="5">
    <source>
        <dbReference type="ARBA" id="ARBA00022824"/>
    </source>
</evidence>
<evidence type="ECO:0000313" key="10">
    <source>
        <dbReference type="Proteomes" id="UP000714275"/>
    </source>
</evidence>
<dbReference type="AlphaFoldDB" id="A0A9P6ZY24"/>
<comment type="caution">
    <text evidence="9">The sequence shown here is derived from an EMBL/GenBank/DDBJ whole genome shotgun (WGS) entry which is preliminary data.</text>
</comment>
<evidence type="ECO:0000256" key="7">
    <source>
        <dbReference type="ARBA" id="ARBA00023284"/>
    </source>
</evidence>
<dbReference type="OrthoDB" id="427280at2759"/>
<organism evidence="9 10">
    <name type="scientific">Suillus placidus</name>
    <dbReference type="NCBI Taxonomy" id="48579"/>
    <lineage>
        <taxon>Eukaryota</taxon>
        <taxon>Fungi</taxon>
        <taxon>Dikarya</taxon>
        <taxon>Basidiomycota</taxon>
        <taxon>Agaricomycotina</taxon>
        <taxon>Agaricomycetes</taxon>
        <taxon>Agaricomycetidae</taxon>
        <taxon>Boletales</taxon>
        <taxon>Suillineae</taxon>
        <taxon>Suillaceae</taxon>
        <taxon>Suillus</taxon>
    </lineage>
</organism>
<comment type="similarity">
    <text evidence="3">Belongs to the protein disulfide isomerase family.</text>
</comment>
<dbReference type="EMBL" id="JABBWD010000016">
    <property type="protein sequence ID" value="KAG1778272.1"/>
    <property type="molecule type" value="Genomic_DNA"/>
</dbReference>
<dbReference type="CDD" id="cd02981">
    <property type="entry name" value="PDI_b_family"/>
    <property type="match status" value="1"/>
</dbReference>
<dbReference type="Gene3D" id="3.40.50.300">
    <property type="entry name" value="P-loop containing nucleotide triphosphate hydrolases"/>
    <property type="match status" value="1"/>
</dbReference>
<dbReference type="Pfam" id="PF13848">
    <property type="entry name" value="Thioredoxin_6"/>
    <property type="match status" value="1"/>
</dbReference>
<dbReference type="GO" id="GO:0005788">
    <property type="term" value="C:endoplasmic reticulum lumen"/>
    <property type="evidence" value="ECO:0007669"/>
    <property type="project" value="UniProtKB-SubCell"/>
</dbReference>
<dbReference type="PANTHER" id="PTHR18929:SF132">
    <property type="entry name" value="PROTEIN DISULFIDE-ISOMERASE A3"/>
    <property type="match status" value="1"/>
</dbReference>
<accession>A0A9P6ZY24</accession>
<name>A0A9P6ZY24_9AGAM</name>
<reference evidence="9" key="1">
    <citation type="journal article" date="2020" name="New Phytol.">
        <title>Comparative genomics reveals dynamic genome evolution in host specialist ectomycorrhizal fungi.</title>
        <authorList>
            <person name="Lofgren L.A."/>
            <person name="Nguyen N.H."/>
            <person name="Vilgalys R."/>
            <person name="Ruytinx J."/>
            <person name="Liao H.L."/>
            <person name="Branco S."/>
            <person name="Kuo A."/>
            <person name="LaButti K."/>
            <person name="Lipzen A."/>
            <person name="Andreopoulos W."/>
            <person name="Pangilinan J."/>
            <person name="Riley R."/>
            <person name="Hundley H."/>
            <person name="Na H."/>
            <person name="Barry K."/>
            <person name="Grigoriev I.V."/>
            <person name="Stajich J.E."/>
            <person name="Kennedy P.G."/>
        </authorList>
    </citation>
    <scope>NUCLEOTIDE SEQUENCE</scope>
    <source>
        <strain evidence="9">DOB743</strain>
    </source>
</reference>
<dbReference type="SUPFAM" id="SSF52540">
    <property type="entry name" value="P-loop containing nucleoside triphosphate hydrolases"/>
    <property type="match status" value="1"/>
</dbReference>
<evidence type="ECO:0000256" key="2">
    <source>
        <dbReference type="ARBA" id="ARBA00004319"/>
    </source>
</evidence>
<dbReference type="GO" id="GO:0034976">
    <property type="term" value="P:response to endoplasmic reticulum stress"/>
    <property type="evidence" value="ECO:0007669"/>
    <property type="project" value="TreeGrafter"/>
</dbReference>
<dbReference type="Gene3D" id="3.40.30.10">
    <property type="entry name" value="Glutaredoxin"/>
    <property type="match status" value="3"/>
</dbReference>
<evidence type="ECO:0000256" key="6">
    <source>
        <dbReference type="ARBA" id="ARBA00023235"/>
    </source>
</evidence>
<feature type="compositionally biased region" description="Polar residues" evidence="8">
    <location>
        <begin position="562"/>
        <end position="574"/>
    </location>
</feature>
<comment type="subcellular location">
    <subcellularLocation>
        <location evidence="2">Endoplasmic reticulum lumen</location>
    </subcellularLocation>
</comment>
<dbReference type="PANTHER" id="PTHR18929">
    <property type="entry name" value="PROTEIN DISULFIDE ISOMERASE"/>
    <property type="match status" value="1"/>
</dbReference>
<dbReference type="GO" id="GO:0003756">
    <property type="term" value="F:protein disulfide isomerase activity"/>
    <property type="evidence" value="ECO:0007669"/>
    <property type="project" value="UniProtKB-EC"/>
</dbReference>
<dbReference type="InterPro" id="IPR027417">
    <property type="entry name" value="P-loop_NTPase"/>
</dbReference>
<evidence type="ECO:0000256" key="1">
    <source>
        <dbReference type="ARBA" id="ARBA00001182"/>
    </source>
</evidence>
<evidence type="ECO:0000313" key="9">
    <source>
        <dbReference type="EMBL" id="KAG1778272.1"/>
    </source>
</evidence>
<keyword evidence="7" id="KW-0676">Redox-active center</keyword>
<dbReference type="GO" id="GO:0006457">
    <property type="term" value="P:protein folding"/>
    <property type="evidence" value="ECO:0007669"/>
    <property type="project" value="TreeGrafter"/>
</dbReference>
<sequence length="762" mass="83774">MPKGSYPPQTQRPVAAWKVRHLTYYLTYRSTCLAKTLASLSNSSEKMSTFDDLNLKESEDLLRGIYAYNFDKPSTIQQRAILPITQGRDVIAQAYLSMSLFAKHRLWCYRLCVNWQPRLGFSQWFLLDCVDQADLCQTHGIQGYLTLKVFRDGESTDYSGPRKADAIIRYMLKYALPFVTHQSLLTSSQTILLAISDVTAFNLTEFQNANKLVVLACISSTTKAPTPEFSATADKLRDEFLFGITSDAAAIAAAGITPPAIVVYCSFDEHITEYPYPSSAATIPELEAWIQQLAIPILGEVNRETYAMYATSPKPLAYLFLDPTDQKSEETIAVLKPVAAKYCSEINFVWIDATKFGEHAKALNLAEPKWPSFVIQKLEDQLKYPYDQNKPVEAEAISAMLPSQLIPPPPAMLAGSYRPQKSNVYDPPLPPPKVSKHAVSACAPAVGQYTSHGQPSPVPLVPPVSPVPPVPPLIESLDEAPSPKQGPSSSFTDHMLVGSPPTETYPLPSHDLHSESRTYTSDDMPWDDPESLQTEAIEATSSSFHAIQDPYTPSLPAEHGGLNSSTQSHNSLPSSPHRGKVHQHQDTMMVRGTALWGSPYHSRDGSNGSITSYLRGPDMYPGLPHPASADEPLHYAASNRATSPSSVHSFASHAGSHVTYEKILSPVFHHSRQASPAPDPYALTKNVVAMVQSEYLDRSGSNGSLHSMASMPIGIPSQRDVNRFVPKPRPGELSSYGAVSAYRQELPIHPQFALHMYPPLLS</sequence>
<dbReference type="CDD" id="cd02982">
    <property type="entry name" value="PDI_b'_family"/>
    <property type="match status" value="1"/>
</dbReference>
<feature type="region of interest" description="Disordered" evidence="8">
    <location>
        <begin position="550"/>
        <end position="585"/>
    </location>
</feature>
<evidence type="ECO:0000256" key="8">
    <source>
        <dbReference type="SAM" id="MobiDB-lite"/>
    </source>
</evidence>
<evidence type="ECO:0000256" key="3">
    <source>
        <dbReference type="ARBA" id="ARBA00006347"/>
    </source>
</evidence>
<dbReference type="CDD" id="cd02961">
    <property type="entry name" value="PDI_a_family"/>
    <property type="match status" value="1"/>
</dbReference>
<keyword evidence="10" id="KW-1185">Reference proteome</keyword>
<protein>
    <recommendedName>
        <fullName evidence="4">protein disulfide-isomerase</fullName>
        <ecNumber evidence="4">5.3.4.1</ecNumber>
    </recommendedName>
</protein>
<dbReference type="InterPro" id="IPR036249">
    <property type="entry name" value="Thioredoxin-like_sf"/>
</dbReference>
<dbReference type="Proteomes" id="UP000714275">
    <property type="component" value="Unassembled WGS sequence"/>
</dbReference>
<gene>
    <name evidence="9" type="ORF">EV702DRAFT_1219913</name>
</gene>
<proteinExistence type="inferred from homology"/>
<comment type="catalytic activity">
    <reaction evidence="1">
        <text>Catalyzes the rearrangement of -S-S- bonds in proteins.</text>
        <dbReference type="EC" id="5.3.4.1"/>
    </reaction>
</comment>
<dbReference type="SUPFAM" id="SSF52833">
    <property type="entry name" value="Thioredoxin-like"/>
    <property type="match status" value="3"/>
</dbReference>
<keyword evidence="6" id="KW-0413">Isomerase</keyword>
<evidence type="ECO:0000256" key="4">
    <source>
        <dbReference type="ARBA" id="ARBA00012723"/>
    </source>
</evidence>
<keyword evidence="5" id="KW-0256">Endoplasmic reticulum</keyword>
<feature type="region of interest" description="Disordered" evidence="8">
    <location>
        <begin position="469"/>
        <end position="524"/>
    </location>
</feature>